<dbReference type="InterPro" id="IPR013022">
    <property type="entry name" value="Xyl_isomerase-like_TIM-brl"/>
</dbReference>
<accession>A0A2H5Y5B2</accession>
<dbReference type="PANTHER" id="PTHR12110">
    <property type="entry name" value="HYDROXYPYRUVATE ISOMERASE"/>
    <property type="match status" value="1"/>
</dbReference>
<gene>
    <name evidence="2" type="ORF">HRbin22_00758</name>
</gene>
<dbReference type="EMBL" id="BEHY01000011">
    <property type="protein sequence ID" value="GBD08518.1"/>
    <property type="molecule type" value="Genomic_DNA"/>
</dbReference>
<dbReference type="InterPro" id="IPR050312">
    <property type="entry name" value="IolE/XylAMocC-like"/>
</dbReference>
<name>A0A2H5Y5B2_9CHLR</name>
<dbReference type="Proteomes" id="UP000236642">
    <property type="component" value="Unassembled WGS sequence"/>
</dbReference>
<evidence type="ECO:0000313" key="3">
    <source>
        <dbReference type="Proteomes" id="UP000236642"/>
    </source>
</evidence>
<feature type="domain" description="Xylose isomerase-like TIM barrel" evidence="1">
    <location>
        <begin position="23"/>
        <end position="222"/>
    </location>
</feature>
<dbReference type="Pfam" id="PF01261">
    <property type="entry name" value="AP_endonuc_2"/>
    <property type="match status" value="1"/>
</dbReference>
<organism evidence="2 3">
    <name type="scientific">Candidatus Thermoflexus japonica</name>
    <dbReference type="NCBI Taxonomy" id="2035417"/>
    <lineage>
        <taxon>Bacteria</taxon>
        <taxon>Bacillati</taxon>
        <taxon>Chloroflexota</taxon>
        <taxon>Thermoflexia</taxon>
        <taxon>Thermoflexales</taxon>
        <taxon>Thermoflexaceae</taxon>
        <taxon>Thermoflexus</taxon>
    </lineage>
</organism>
<dbReference type="Gene3D" id="3.20.20.150">
    <property type="entry name" value="Divalent-metal-dependent TIM barrel enzymes"/>
    <property type="match status" value="1"/>
</dbReference>
<dbReference type="AlphaFoldDB" id="A0A2H5Y5B2"/>
<reference evidence="3" key="1">
    <citation type="submission" date="2017-09" db="EMBL/GenBank/DDBJ databases">
        <title>Metaegenomics of thermophilic ammonia-oxidizing enrichment culture.</title>
        <authorList>
            <person name="Kato S."/>
            <person name="Suzuki K."/>
        </authorList>
    </citation>
    <scope>NUCLEOTIDE SEQUENCE [LARGE SCALE GENOMIC DNA]</scope>
</reference>
<evidence type="ECO:0000313" key="2">
    <source>
        <dbReference type="EMBL" id="GBD08518.1"/>
    </source>
</evidence>
<dbReference type="PANTHER" id="PTHR12110:SF21">
    <property type="entry name" value="XYLOSE ISOMERASE-LIKE TIM BARREL DOMAIN-CONTAINING PROTEIN"/>
    <property type="match status" value="1"/>
</dbReference>
<comment type="caution">
    <text evidence="2">The sequence shown here is derived from an EMBL/GenBank/DDBJ whole genome shotgun (WGS) entry which is preliminary data.</text>
</comment>
<protein>
    <recommendedName>
        <fullName evidence="1">Xylose isomerase-like TIM barrel domain-containing protein</fullName>
    </recommendedName>
</protein>
<proteinExistence type="predicted"/>
<evidence type="ECO:0000259" key="1">
    <source>
        <dbReference type="Pfam" id="PF01261"/>
    </source>
</evidence>
<dbReference type="InterPro" id="IPR036237">
    <property type="entry name" value="Xyl_isomerase-like_sf"/>
</dbReference>
<dbReference type="SUPFAM" id="SSF51658">
    <property type="entry name" value="Xylose isomerase-like"/>
    <property type="match status" value="1"/>
</dbReference>
<sequence>MTAFGFKGPDGGLGDAFERWLPDLKAAGFSWIEVRAPEGPDPVWEARLREWQERHGWSLSVHGRFFGVNLSSPNARVRRAAVEVAWEDLMFAARIGAQRLNLHAGDVNWYDVPPPDHPDYSWMIQELNRLRAQHLRAVTLSLAEIGEKAWTVGVEVVVENLYKPWELLRTPEEVRGFFESLDPSVGFTLDTGHALLAGWPPVTFLHALNSRVRHFHLHWNDGAFDVHDFPDLSEASMQELLRSIGRITPWATLVIEIVPGSPKGAIERFLEWPARAKELLIA</sequence>